<dbReference type="EMBL" id="JAAITT010000002">
    <property type="protein sequence ID" value="NSJ47419.1"/>
    <property type="molecule type" value="Genomic_DNA"/>
</dbReference>
<evidence type="ECO:0000313" key="6">
    <source>
        <dbReference type="Proteomes" id="UP001299608"/>
    </source>
</evidence>
<dbReference type="NCBIfam" id="TIGR00369">
    <property type="entry name" value="unchar_dom_1"/>
    <property type="match status" value="1"/>
</dbReference>
<keyword evidence="5" id="KW-1185">Reference proteome</keyword>
<comment type="caution">
    <text evidence="3">The sequence shown here is derived from an EMBL/GenBank/DDBJ whole genome shotgun (WGS) entry which is preliminary data.</text>
</comment>
<keyword evidence="1" id="KW-0378">Hydrolase</keyword>
<accession>A0AAW5C5J2</accession>
<evidence type="ECO:0000313" key="4">
    <source>
        <dbReference type="EMBL" id="NSJ47419.1"/>
    </source>
</evidence>
<proteinExistence type="predicted"/>
<sequence>MNAQKLEQVQKVFANDRFATENGVVIDEVDDGYAKCSLEIQPHHLNAGGTVMGGAIFTLADFAFAVASNWNKPLNVSTTSQITFLGTAKGARLVAEARKVKEGRSTCYYLVDVSDDLGNPVAHVTASGFVKSGTRLVQDMPTAEKG</sequence>
<dbReference type="EMBL" id="JAKNGE010000025">
    <property type="protein sequence ID" value="MCG4747524.1"/>
    <property type="molecule type" value="Genomic_DNA"/>
</dbReference>
<reference evidence="4" key="2">
    <citation type="submission" date="2020-02" db="EMBL/GenBank/DDBJ databases">
        <authorList>
            <person name="Littmann E."/>
            <person name="Sorbara M."/>
        </authorList>
    </citation>
    <scope>NUCLEOTIDE SEQUENCE</scope>
    <source>
        <strain evidence="4">MSK.1.17</strain>
    </source>
</reference>
<dbReference type="Pfam" id="PF03061">
    <property type="entry name" value="4HBT"/>
    <property type="match status" value="1"/>
</dbReference>
<dbReference type="CDD" id="cd03443">
    <property type="entry name" value="PaaI_thioesterase"/>
    <property type="match status" value="1"/>
</dbReference>
<reference evidence="4 5" key="1">
    <citation type="journal article" date="2020" name="Cell Host Microbe">
        <title>Functional and Genomic Variation between Human-Derived Isolates of Lachnospiraceae Reveals Inter- and Intra-Species Diversity.</title>
        <authorList>
            <person name="Sorbara M.T."/>
            <person name="Littmann E.R."/>
            <person name="Fontana E."/>
            <person name="Moody T.U."/>
            <person name="Kohout C.E."/>
            <person name="Gjonbalaj M."/>
            <person name="Eaton V."/>
            <person name="Seok R."/>
            <person name="Leiner I.M."/>
            <person name="Pamer E.G."/>
        </authorList>
    </citation>
    <scope>NUCLEOTIDE SEQUENCE [LARGE SCALE GENOMIC DNA]</scope>
    <source>
        <strain evidence="4 5">MSK.1.17</strain>
    </source>
</reference>
<feature type="domain" description="Thioesterase" evidence="2">
    <location>
        <begin position="48"/>
        <end position="116"/>
    </location>
</feature>
<evidence type="ECO:0000313" key="3">
    <source>
        <dbReference type="EMBL" id="MCG4747524.1"/>
    </source>
</evidence>
<dbReference type="RefSeq" id="WP_117555954.1">
    <property type="nucleotide sequence ID" value="NZ_BAABZL010000001.1"/>
</dbReference>
<dbReference type="InterPro" id="IPR052723">
    <property type="entry name" value="Acyl-CoA_thioesterase_PaaI"/>
</dbReference>
<dbReference type="InterPro" id="IPR003736">
    <property type="entry name" value="PAAI_dom"/>
</dbReference>
<evidence type="ECO:0000313" key="5">
    <source>
        <dbReference type="Proteomes" id="UP000669239"/>
    </source>
</evidence>
<dbReference type="AlphaFoldDB" id="A0AAW5C5J2"/>
<dbReference type="Proteomes" id="UP001299608">
    <property type="component" value="Unassembled WGS sequence"/>
</dbReference>
<dbReference type="InterPro" id="IPR006683">
    <property type="entry name" value="Thioestr_dom"/>
</dbReference>
<organism evidence="3 6">
    <name type="scientific">Enterocloster aldenensis</name>
    <dbReference type="NCBI Taxonomy" id="358742"/>
    <lineage>
        <taxon>Bacteria</taxon>
        <taxon>Bacillati</taxon>
        <taxon>Bacillota</taxon>
        <taxon>Clostridia</taxon>
        <taxon>Lachnospirales</taxon>
        <taxon>Lachnospiraceae</taxon>
        <taxon>Enterocloster</taxon>
    </lineage>
</organism>
<dbReference type="Gene3D" id="3.10.129.10">
    <property type="entry name" value="Hotdog Thioesterase"/>
    <property type="match status" value="1"/>
</dbReference>
<reference evidence="3" key="3">
    <citation type="submission" date="2022-01" db="EMBL/GenBank/DDBJ databases">
        <title>Collection of gut derived symbiotic bacterial strains cultured from healthy donors.</title>
        <authorList>
            <person name="Lin H."/>
            <person name="Kohout C."/>
            <person name="Waligurski E."/>
            <person name="Pamer E.G."/>
        </authorList>
    </citation>
    <scope>NUCLEOTIDE SEQUENCE</scope>
    <source>
        <strain evidence="3">DFI.6.55</strain>
    </source>
</reference>
<dbReference type="GeneID" id="97204695"/>
<dbReference type="GO" id="GO:0016289">
    <property type="term" value="F:acyl-CoA hydrolase activity"/>
    <property type="evidence" value="ECO:0007669"/>
    <property type="project" value="UniProtKB-ARBA"/>
</dbReference>
<dbReference type="PANTHER" id="PTHR42856:SF1">
    <property type="entry name" value="ACYL-COENZYME A THIOESTERASE PAAI"/>
    <property type="match status" value="1"/>
</dbReference>
<protein>
    <submittedName>
        <fullName evidence="3">PaaI family thioesterase</fullName>
    </submittedName>
</protein>
<dbReference type="InterPro" id="IPR029069">
    <property type="entry name" value="HotDog_dom_sf"/>
</dbReference>
<dbReference type="Proteomes" id="UP000669239">
    <property type="component" value="Unassembled WGS sequence"/>
</dbReference>
<dbReference type="SUPFAM" id="SSF54637">
    <property type="entry name" value="Thioesterase/thiol ester dehydrase-isomerase"/>
    <property type="match status" value="1"/>
</dbReference>
<name>A0AAW5C5J2_9FIRM</name>
<dbReference type="PANTHER" id="PTHR42856">
    <property type="entry name" value="ACYL-COENZYME A THIOESTERASE PAAI"/>
    <property type="match status" value="1"/>
</dbReference>
<evidence type="ECO:0000259" key="2">
    <source>
        <dbReference type="Pfam" id="PF03061"/>
    </source>
</evidence>
<evidence type="ECO:0000256" key="1">
    <source>
        <dbReference type="ARBA" id="ARBA00022801"/>
    </source>
</evidence>
<gene>
    <name evidence="4" type="ORF">G5B36_01700</name>
    <name evidence="3" type="ORF">L0N08_19020</name>
</gene>